<keyword evidence="8 9" id="KW-0807">Transducer</keyword>
<gene>
    <name evidence="12" type="ORF">DGYR_LOCUS2138</name>
</gene>
<keyword evidence="13" id="KW-1185">Reference proteome</keyword>
<evidence type="ECO:0000259" key="11">
    <source>
        <dbReference type="PROSITE" id="PS50262"/>
    </source>
</evidence>
<sequence>MSSNITEQSSRNAEVLAPPLILLTLITVLANITVILCVIYDKKLRNASNVYVVSLAVADLIVGVFVMGGMNVFTIYGYWPLGNNLCTAWVALDFTCCTVSIFHLILVAYDRFLALNRPLQYKSLATIRRSTLMSVGSWIVGLIVWLPPVITFRVLDLKKISTDCYFVPDKKFVVSQAICVYYIPILAMIVFYTGSLRALYRQKLKVEAMDKNMGPSIDDDEVTVDISVTKTSGQDEIKIKNSNRRKTEQHTRVLRTLGVIILMFLVCWLPFCIMWPMVAYCNDCVNPVAYENSYWLAYVNSTINPLLYFVCNRDFRTALRNLFKF</sequence>
<feature type="transmembrane region" description="Helical" evidence="10">
    <location>
        <begin position="172"/>
        <end position="193"/>
    </location>
</feature>
<dbReference type="GO" id="GO:0004930">
    <property type="term" value="F:G protein-coupled receptor activity"/>
    <property type="evidence" value="ECO:0007669"/>
    <property type="project" value="UniProtKB-KW"/>
</dbReference>
<evidence type="ECO:0000313" key="13">
    <source>
        <dbReference type="Proteomes" id="UP000549394"/>
    </source>
</evidence>
<feature type="transmembrane region" description="Helical" evidence="10">
    <location>
        <begin position="20"/>
        <end position="40"/>
    </location>
</feature>
<keyword evidence="5 9" id="KW-0297">G-protein coupled receptor</keyword>
<dbReference type="GO" id="GO:0043410">
    <property type="term" value="P:positive regulation of MAPK cascade"/>
    <property type="evidence" value="ECO:0007669"/>
    <property type="project" value="TreeGrafter"/>
</dbReference>
<dbReference type="OrthoDB" id="6282598at2759"/>
<name>A0A7I8VB47_9ANNE</name>
<dbReference type="Pfam" id="PF00001">
    <property type="entry name" value="7tm_1"/>
    <property type="match status" value="1"/>
</dbReference>
<dbReference type="CDD" id="cd14967">
    <property type="entry name" value="7tmA_amine_R-like"/>
    <property type="match status" value="1"/>
</dbReference>
<dbReference type="Proteomes" id="UP000549394">
    <property type="component" value="Unassembled WGS sequence"/>
</dbReference>
<dbReference type="AlphaFoldDB" id="A0A7I8VB47"/>
<evidence type="ECO:0000256" key="5">
    <source>
        <dbReference type="ARBA" id="ARBA00023040"/>
    </source>
</evidence>
<dbReference type="SMART" id="SM01381">
    <property type="entry name" value="7TM_GPCR_Srsx"/>
    <property type="match status" value="1"/>
</dbReference>
<dbReference type="GO" id="GO:0071880">
    <property type="term" value="P:adenylate cyclase-activating adrenergic receptor signaling pathway"/>
    <property type="evidence" value="ECO:0007669"/>
    <property type="project" value="TreeGrafter"/>
</dbReference>
<dbReference type="SUPFAM" id="SSF81321">
    <property type="entry name" value="Family A G protein-coupled receptor-like"/>
    <property type="match status" value="1"/>
</dbReference>
<dbReference type="InterPro" id="IPR017452">
    <property type="entry name" value="GPCR_Rhodpsn_7TM"/>
</dbReference>
<evidence type="ECO:0000256" key="8">
    <source>
        <dbReference type="ARBA" id="ARBA00023224"/>
    </source>
</evidence>
<dbReference type="Gene3D" id="1.20.1070.10">
    <property type="entry name" value="Rhodopsin 7-helix transmembrane proteins"/>
    <property type="match status" value="1"/>
</dbReference>
<keyword evidence="2" id="KW-1003">Cell membrane</keyword>
<dbReference type="PROSITE" id="PS00237">
    <property type="entry name" value="G_PROTEIN_RECEP_F1_1"/>
    <property type="match status" value="1"/>
</dbReference>
<dbReference type="PANTHER" id="PTHR24248">
    <property type="entry name" value="ADRENERGIC RECEPTOR-RELATED G-PROTEIN COUPLED RECEPTOR"/>
    <property type="match status" value="1"/>
</dbReference>
<keyword evidence="7 9" id="KW-0675">Receptor</keyword>
<feature type="transmembrane region" description="Helical" evidence="10">
    <location>
        <begin position="253"/>
        <end position="278"/>
    </location>
</feature>
<keyword evidence="6 10" id="KW-0472">Membrane</keyword>
<feature type="transmembrane region" description="Helical" evidence="10">
    <location>
        <begin position="52"/>
        <end position="76"/>
    </location>
</feature>
<protein>
    <recommendedName>
        <fullName evidence="11">G-protein coupled receptors family 1 profile domain-containing protein</fullName>
    </recommendedName>
</protein>
<dbReference type="EMBL" id="CAJFCJ010000003">
    <property type="protein sequence ID" value="CAD5113096.1"/>
    <property type="molecule type" value="Genomic_DNA"/>
</dbReference>
<reference evidence="12 13" key="1">
    <citation type="submission" date="2020-08" db="EMBL/GenBank/DDBJ databases">
        <authorList>
            <person name="Hejnol A."/>
        </authorList>
    </citation>
    <scope>NUCLEOTIDE SEQUENCE [LARGE SCALE GENOMIC DNA]</scope>
</reference>
<comment type="caution">
    <text evidence="12">The sequence shown here is derived from an EMBL/GenBank/DDBJ whole genome shotgun (WGS) entry which is preliminary data.</text>
</comment>
<dbReference type="PRINTS" id="PR00237">
    <property type="entry name" value="GPCRRHODOPSN"/>
</dbReference>
<dbReference type="InterPro" id="IPR000276">
    <property type="entry name" value="GPCR_Rhodpsn"/>
</dbReference>
<proteinExistence type="inferred from homology"/>
<keyword evidence="3 9" id="KW-0812">Transmembrane</keyword>
<evidence type="ECO:0000313" key="12">
    <source>
        <dbReference type="EMBL" id="CAD5113096.1"/>
    </source>
</evidence>
<feature type="transmembrane region" description="Helical" evidence="10">
    <location>
        <begin position="130"/>
        <end position="152"/>
    </location>
</feature>
<evidence type="ECO:0000256" key="6">
    <source>
        <dbReference type="ARBA" id="ARBA00023136"/>
    </source>
</evidence>
<evidence type="ECO:0000256" key="2">
    <source>
        <dbReference type="ARBA" id="ARBA00022475"/>
    </source>
</evidence>
<evidence type="ECO:0000256" key="9">
    <source>
        <dbReference type="RuleBase" id="RU000688"/>
    </source>
</evidence>
<feature type="transmembrane region" description="Helical" evidence="10">
    <location>
        <begin position="293"/>
        <end position="311"/>
    </location>
</feature>
<evidence type="ECO:0000256" key="7">
    <source>
        <dbReference type="ARBA" id="ARBA00023170"/>
    </source>
</evidence>
<feature type="domain" description="G-protein coupled receptors family 1 profile" evidence="11">
    <location>
        <begin position="30"/>
        <end position="308"/>
    </location>
</feature>
<comment type="subcellular location">
    <subcellularLocation>
        <location evidence="1">Cell membrane</location>
        <topology evidence="1">Multi-pass membrane protein</topology>
    </subcellularLocation>
</comment>
<dbReference type="PROSITE" id="PS50262">
    <property type="entry name" value="G_PROTEIN_RECEP_F1_2"/>
    <property type="match status" value="1"/>
</dbReference>
<dbReference type="GO" id="GO:0005886">
    <property type="term" value="C:plasma membrane"/>
    <property type="evidence" value="ECO:0007669"/>
    <property type="project" value="UniProtKB-SubCell"/>
</dbReference>
<dbReference type="PANTHER" id="PTHR24248:SF120">
    <property type="entry name" value="G-PROTEIN COUPLED RECEPTORS FAMILY 1 PROFILE DOMAIN-CONTAINING PROTEIN"/>
    <property type="match status" value="1"/>
</dbReference>
<keyword evidence="4 10" id="KW-1133">Transmembrane helix</keyword>
<organism evidence="12 13">
    <name type="scientific">Dimorphilus gyrociliatus</name>
    <dbReference type="NCBI Taxonomy" id="2664684"/>
    <lineage>
        <taxon>Eukaryota</taxon>
        <taxon>Metazoa</taxon>
        <taxon>Spiralia</taxon>
        <taxon>Lophotrochozoa</taxon>
        <taxon>Annelida</taxon>
        <taxon>Polychaeta</taxon>
        <taxon>Polychaeta incertae sedis</taxon>
        <taxon>Dinophilidae</taxon>
        <taxon>Dimorphilus</taxon>
    </lineage>
</organism>
<evidence type="ECO:0000256" key="10">
    <source>
        <dbReference type="SAM" id="Phobius"/>
    </source>
</evidence>
<evidence type="ECO:0000256" key="1">
    <source>
        <dbReference type="ARBA" id="ARBA00004651"/>
    </source>
</evidence>
<accession>A0A7I8VB47</accession>
<evidence type="ECO:0000256" key="3">
    <source>
        <dbReference type="ARBA" id="ARBA00022692"/>
    </source>
</evidence>
<comment type="similarity">
    <text evidence="9">Belongs to the G-protein coupled receptor 1 family.</text>
</comment>
<evidence type="ECO:0000256" key="4">
    <source>
        <dbReference type="ARBA" id="ARBA00022989"/>
    </source>
</evidence>
<feature type="transmembrane region" description="Helical" evidence="10">
    <location>
        <begin position="88"/>
        <end position="109"/>
    </location>
</feature>